<reference evidence="3" key="1">
    <citation type="submission" date="2021-12" db="EMBL/GenBank/DDBJ databases">
        <authorList>
            <person name="King R."/>
        </authorList>
    </citation>
    <scope>NUCLEOTIDE SEQUENCE</scope>
</reference>
<feature type="transmembrane region" description="Helical" evidence="2">
    <location>
        <begin position="12"/>
        <end position="39"/>
    </location>
</feature>
<feature type="transmembrane region" description="Helical" evidence="2">
    <location>
        <begin position="122"/>
        <end position="145"/>
    </location>
</feature>
<feature type="compositionally biased region" description="Pro residues" evidence="1">
    <location>
        <begin position="314"/>
        <end position="325"/>
    </location>
</feature>
<evidence type="ECO:0000313" key="3">
    <source>
        <dbReference type="EMBL" id="CAH0402020.1"/>
    </source>
</evidence>
<keyword evidence="2" id="KW-0812">Transmembrane</keyword>
<name>A0ABN8B3M6_CHISP</name>
<evidence type="ECO:0000256" key="2">
    <source>
        <dbReference type="SAM" id="Phobius"/>
    </source>
</evidence>
<keyword evidence="2" id="KW-0472">Membrane</keyword>
<accession>A0ABN8B3M6</accession>
<feature type="transmembrane region" description="Helical" evidence="2">
    <location>
        <begin position="86"/>
        <end position="110"/>
    </location>
</feature>
<dbReference type="Proteomes" id="UP001153292">
    <property type="component" value="Chromosome 2"/>
</dbReference>
<dbReference type="EMBL" id="OU963895">
    <property type="protein sequence ID" value="CAH0402020.1"/>
    <property type="molecule type" value="Genomic_DNA"/>
</dbReference>
<keyword evidence="4" id="KW-1185">Reference proteome</keyword>
<keyword evidence="2" id="KW-1133">Transmembrane helix</keyword>
<evidence type="ECO:0000256" key="1">
    <source>
        <dbReference type="SAM" id="MobiDB-lite"/>
    </source>
</evidence>
<organism evidence="3 4">
    <name type="scientific">Chilo suppressalis</name>
    <name type="common">Asiatic rice borer moth</name>
    <dbReference type="NCBI Taxonomy" id="168631"/>
    <lineage>
        <taxon>Eukaryota</taxon>
        <taxon>Metazoa</taxon>
        <taxon>Ecdysozoa</taxon>
        <taxon>Arthropoda</taxon>
        <taxon>Hexapoda</taxon>
        <taxon>Insecta</taxon>
        <taxon>Pterygota</taxon>
        <taxon>Neoptera</taxon>
        <taxon>Endopterygota</taxon>
        <taxon>Lepidoptera</taxon>
        <taxon>Glossata</taxon>
        <taxon>Ditrysia</taxon>
        <taxon>Pyraloidea</taxon>
        <taxon>Crambidae</taxon>
        <taxon>Crambinae</taxon>
        <taxon>Chilo</taxon>
    </lineage>
</organism>
<gene>
    <name evidence="3" type="ORF">CHILSU_LOCUS5259</name>
</gene>
<feature type="region of interest" description="Disordered" evidence="1">
    <location>
        <begin position="254"/>
        <end position="362"/>
    </location>
</feature>
<evidence type="ECO:0000313" key="4">
    <source>
        <dbReference type="Proteomes" id="UP001153292"/>
    </source>
</evidence>
<feature type="transmembrane region" description="Helical" evidence="2">
    <location>
        <begin position="46"/>
        <end position="66"/>
    </location>
</feature>
<feature type="transmembrane region" description="Helical" evidence="2">
    <location>
        <begin position="192"/>
        <end position="209"/>
    </location>
</feature>
<protein>
    <submittedName>
        <fullName evidence="3">Uncharacterized protein</fullName>
    </submittedName>
</protein>
<sequence length="362" mass="40500">MDSTVKPSSRLVLTSILSGSLTLIFSIVYITLSIIALIFRFNCNAISLDSLTTSDFFIIQLYRIYILNEECLLSESLEGVTSDYSVFVLTTITLVASLVTLVAAVVLLAAITSASETSYLNIFIYGYIGVCVCSLIVDITFGAHFGVDLTYLTNQVDTVLSEDPFQIYSLQMLRLGAWLFMSICLKFYIGHLVNIVLLIFLVVYVIEYAKELNVSKHSIHKLGVVKAYESPIRNDVCNHHCDICSQRNRNGRAGSQINYGYSNDEEPPRSRSPVRNNMRPEYNNSVPVLDRSSSWQPAAGSSRPFTYLEDVRQRPPPLTMPPSPSPSDAQWRRDRWQSGMPPLPAPDYSPQGPRRLKSALKS</sequence>
<feature type="compositionally biased region" description="Polar residues" evidence="1">
    <location>
        <begin position="282"/>
        <end position="296"/>
    </location>
</feature>
<proteinExistence type="predicted"/>